<comment type="caution">
    <text evidence="3">The sequence shown here is derived from an EMBL/GenBank/DDBJ whole genome shotgun (WGS) entry which is preliminary data.</text>
</comment>
<keyword evidence="2" id="KW-1133">Transmembrane helix</keyword>
<proteinExistence type="predicted"/>
<reference evidence="3" key="1">
    <citation type="submission" date="2021-02" db="EMBL/GenBank/DDBJ databases">
        <authorList>
            <person name="Dougan E. K."/>
            <person name="Rhodes N."/>
            <person name="Thang M."/>
            <person name="Chan C."/>
        </authorList>
    </citation>
    <scope>NUCLEOTIDE SEQUENCE</scope>
</reference>
<evidence type="ECO:0000256" key="1">
    <source>
        <dbReference type="SAM" id="MobiDB-lite"/>
    </source>
</evidence>
<feature type="transmembrane region" description="Helical" evidence="2">
    <location>
        <begin position="35"/>
        <end position="59"/>
    </location>
</feature>
<dbReference type="OrthoDB" id="407771at2759"/>
<keyword evidence="4" id="KW-1185">Reference proteome</keyword>
<accession>A0A812WR11</accession>
<dbReference type="Proteomes" id="UP000649617">
    <property type="component" value="Unassembled WGS sequence"/>
</dbReference>
<keyword evidence="2" id="KW-0812">Transmembrane</keyword>
<feature type="compositionally biased region" description="Low complexity" evidence="1">
    <location>
        <begin position="121"/>
        <end position="134"/>
    </location>
</feature>
<evidence type="ECO:0000313" key="3">
    <source>
        <dbReference type="EMBL" id="CAE7684220.1"/>
    </source>
</evidence>
<keyword evidence="2" id="KW-0472">Membrane</keyword>
<gene>
    <name evidence="3" type="ORF">SPIL2461_LOCUS19106</name>
</gene>
<organism evidence="3 4">
    <name type="scientific">Symbiodinium pilosum</name>
    <name type="common">Dinoflagellate</name>
    <dbReference type="NCBI Taxonomy" id="2952"/>
    <lineage>
        <taxon>Eukaryota</taxon>
        <taxon>Sar</taxon>
        <taxon>Alveolata</taxon>
        <taxon>Dinophyceae</taxon>
        <taxon>Suessiales</taxon>
        <taxon>Symbiodiniaceae</taxon>
        <taxon>Symbiodinium</taxon>
    </lineage>
</organism>
<feature type="compositionally biased region" description="Basic and acidic residues" evidence="1">
    <location>
        <begin position="85"/>
        <end position="102"/>
    </location>
</feature>
<feature type="region of interest" description="Disordered" evidence="1">
    <location>
        <begin position="84"/>
        <end position="135"/>
    </location>
</feature>
<dbReference type="EMBL" id="CAJNIZ010044288">
    <property type="protein sequence ID" value="CAE7684220.1"/>
    <property type="molecule type" value="Genomic_DNA"/>
</dbReference>
<protein>
    <submittedName>
        <fullName evidence="3">Uncharacterized protein</fullName>
    </submittedName>
</protein>
<sequence length="429" mass="46994">MPSFPEAEDQERALLVEGEADPASRLAARSCRRHLTWLAISLAAFAASVIVLGNASAVLGRQDVSRAGVRPTAFVIDEPLPALRDAGKDRPTASPQEADRTVKVAATTPPPTRPQNLRARAGSAPSAANSTSTACKTAQPGSECYKAVLWAKWIGLVEHPDWYSGLDRKTANRGAIQEWLAGKGQGGCSKPCDGEYPLPPLDKGKPSLFCFSVARVGPEMDTMYMQQQIRAGIFACDGFAVYSDSSVDIDGLKTRLIPSTYSGVSRDGYAANTQVFMNTWMALLTGTDWYKYDFIAKVDPDCVFFPSRLRGHVANYVGQNAFFLNCGKYIPVTMYGALEVFSKSSLGAYLSQHGRCEQRFPFGAWGEDKYMTNCLEMLGSRAVVDFGNFLHDERCWGVDCGNKAAVAFHAFKQVDKWYNCWLLSQNDGY</sequence>
<evidence type="ECO:0000256" key="2">
    <source>
        <dbReference type="SAM" id="Phobius"/>
    </source>
</evidence>
<dbReference type="AlphaFoldDB" id="A0A812WR11"/>
<evidence type="ECO:0000313" key="4">
    <source>
        <dbReference type="Proteomes" id="UP000649617"/>
    </source>
</evidence>
<name>A0A812WR11_SYMPI</name>